<dbReference type="RefSeq" id="WP_226726333.1">
    <property type="nucleotide sequence ID" value="NZ_JAJAUY010000023.1"/>
</dbReference>
<name>A0ABS8B4J1_9ACTN</name>
<dbReference type="Pfam" id="PF18906">
    <property type="entry name" value="Phage_tube_2"/>
    <property type="match status" value="1"/>
</dbReference>
<dbReference type="EMBL" id="JAJAUY010000023">
    <property type="protein sequence ID" value="MCB5179506.1"/>
    <property type="molecule type" value="Genomic_DNA"/>
</dbReference>
<evidence type="ECO:0000313" key="1">
    <source>
        <dbReference type="EMBL" id="MCB5179506.1"/>
    </source>
</evidence>
<organism evidence="1 2">
    <name type="scientific">Streptomyces antimicrobicus</name>
    <dbReference type="NCBI Taxonomy" id="2883108"/>
    <lineage>
        <taxon>Bacteria</taxon>
        <taxon>Bacillati</taxon>
        <taxon>Actinomycetota</taxon>
        <taxon>Actinomycetes</taxon>
        <taxon>Kitasatosporales</taxon>
        <taxon>Streptomycetaceae</taxon>
        <taxon>Streptomyces</taxon>
    </lineage>
</organism>
<accession>A0ABS8B4J1</accession>
<dbReference type="Proteomes" id="UP001199054">
    <property type="component" value="Unassembled WGS sequence"/>
</dbReference>
<proteinExistence type="predicted"/>
<dbReference type="InterPro" id="IPR044000">
    <property type="entry name" value="Phage_tube_2"/>
</dbReference>
<gene>
    <name evidence="1" type="ORF">LG632_08915</name>
</gene>
<comment type="caution">
    <text evidence="1">The sequence shown here is derived from an EMBL/GenBank/DDBJ whole genome shotgun (WGS) entry which is preliminary data.</text>
</comment>
<reference evidence="1 2" key="1">
    <citation type="submission" date="2021-10" db="EMBL/GenBank/DDBJ databases">
        <title>Streptomyces sp. strain SMC 277, a novel streptomycete isolated from soil.</title>
        <authorList>
            <person name="Chanama M."/>
        </authorList>
    </citation>
    <scope>NUCLEOTIDE SEQUENCE [LARGE SCALE GENOMIC DNA]</scope>
    <source>
        <strain evidence="1 2">SMC 277</strain>
    </source>
</reference>
<sequence length="322" mass="34271">MPTIHDSYFGVADESTYGTAVAPTKFFEFTDEGLEGKYERIDSEAIRAGTRVLRSDRFAPNPKGAEGDVKMEVLSGGFDFWLKHMMGNVVSGAPSGGFITHTATVGDLNGKSFTAQVGRVDNTGTKVPFTYEGGKVKEWELSNAVDELLKLSVGLDFAKETIGAGSGAYALAVPTYVANTKLFSFSGGTVTVGGSAFEISDFSLKATNGLKDDRYFIRSSGKKSEPLESDLRKYEWSLKGEFSGTAQINRVASAIASGAVADITVLWDGPDGSQFKVQMPFSRFDEGPVNVGGLEVVEHDLSGLALTDGAASAVTITYKALQ</sequence>
<keyword evidence="2" id="KW-1185">Reference proteome</keyword>
<evidence type="ECO:0000313" key="2">
    <source>
        <dbReference type="Proteomes" id="UP001199054"/>
    </source>
</evidence>
<protein>
    <submittedName>
        <fullName evidence="1">Uncharacterized protein</fullName>
    </submittedName>
</protein>